<dbReference type="InterPro" id="IPR036388">
    <property type="entry name" value="WH-like_DNA-bd_sf"/>
</dbReference>
<dbReference type="InterPro" id="IPR036390">
    <property type="entry name" value="WH_DNA-bd_sf"/>
</dbReference>
<sequence length="125" mass="14762">MTKRKENSTNSINREYITTNCDAIYTVCKISGRWKMKIIYTLSTYETLRFNELRDHIQGITDRMLTLQLKELEADSLVVRKVFPEVPPRVEYSLTDITKELLPIWPALEQWAEKHRALVSEDNEE</sequence>
<dbReference type="EMBL" id="LQNU01000059">
    <property type="protein sequence ID" value="KZE79723.1"/>
    <property type="molecule type" value="Genomic_DNA"/>
</dbReference>
<evidence type="ECO:0000256" key="2">
    <source>
        <dbReference type="ARBA" id="ARBA00023125"/>
    </source>
</evidence>
<dbReference type="PANTHER" id="PTHR33204">
    <property type="entry name" value="TRANSCRIPTIONAL REGULATOR, MARR FAMILY"/>
    <property type="match status" value="1"/>
</dbReference>
<dbReference type="Gene3D" id="1.10.10.10">
    <property type="entry name" value="Winged helix-like DNA-binding domain superfamily/Winged helix DNA-binding domain"/>
    <property type="match status" value="1"/>
</dbReference>
<comment type="caution">
    <text evidence="5">The sequence shown here is derived from an EMBL/GenBank/DDBJ whole genome shotgun (WGS) entry which is preliminary data.</text>
</comment>
<dbReference type="AlphaFoldDB" id="A0A165RX46"/>
<gene>
    <name evidence="5" type="ORF">AV926_11120</name>
</gene>
<dbReference type="Proteomes" id="UP000076630">
    <property type="component" value="Unassembled WGS sequence"/>
</dbReference>
<proteinExistence type="predicted"/>
<evidence type="ECO:0000256" key="1">
    <source>
        <dbReference type="ARBA" id="ARBA00023015"/>
    </source>
</evidence>
<feature type="domain" description="HTH hxlR-type" evidence="4">
    <location>
        <begin position="21"/>
        <end position="120"/>
    </location>
</feature>
<dbReference type="PROSITE" id="PS51118">
    <property type="entry name" value="HTH_HXLR"/>
    <property type="match status" value="1"/>
</dbReference>
<keyword evidence="3" id="KW-0804">Transcription</keyword>
<dbReference type="RefSeq" id="WP_038986266.1">
    <property type="nucleotide sequence ID" value="NZ_JWJO01000021.1"/>
</dbReference>
<keyword evidence="2" id="KW-0238">DNA-binding</keyword>
<accession>A0A165RX46</accession>
<protein>
    <submittedName>
        <fullName evidence="5">Transcriptional regulator</fullName>
    </submittedName>
</protein>
<evidence type="ECO:0000313" key="6">
    <source>
        <dbReference type="Proteomes" id="UP000076630"/>
    </source>
</evidence>
<dbReference type="Pfam" id="PF01638">
    <property type="entry name" value="HxlR"/>
    <property type="match status" value="1"/>
</dbReference>
<keyword evidence="1" id="KW-0805">Transcription regulation</keyword>
<name>A0A165RX46_9FLAO</name>
<dbReference type="SUPFAM" id="SSF46785">
    <property type="entry name" value="Winged helix' DNA-binding domain"/>
    <property type="match status" value="1"/>
</dbReference>
<keyword evidence="6" id="KW-1185">Reference proteome</keyword>
<organism evidence="5 6">
    <name type="scientific">Myroides marinus</name>
    <dbReference type="NCBI Taxonomy" id="703342"/>
    <lineage>
        <taxon>Bacteria</taxon>
        <taxon>Pseudomonadati</taxon>
        <taxon>Bacteroidota</taxon>
        <taxon>Flavobacteriia</taxon>
        <taxon>Flavobacteriales</taxon>
        <taxon>Flavobacteriaceae</taxon>
        <taxon>Myroides</taxon>
    </lineage>
</organism>
<reference evidence="5 6" key="1">
    <citation type="submission" date="2016-01" db="EMBL/GenBank/DDBJ databases">
        <title>Whole genome sequencing of Myroides marinus L41.</title>
        <authorList>
            <person name="Hong K.W."/>
        </authorList>
    </citation>
    <scope>NUCLEOTIDE SEQUENCE [LARGE SCALE GENOMIC DNA]</scope>
    <source>
        <strain evidence="5 6">L41</strain>
    </source>
</reference>
<dbReference type="PANTHER" id="PTHR33204:SF29">
    <property type="entry name" value="TRANSCRIPTIONAL REGULATOR"/>
    <property type="match status" value="1"/>
</dbReference>
<dbReference type="InterPro" id="IPR002577">
    <property type="entry name" value="HTH_HxlR"/>
</dbReference>
<evidence type="ECO:0000313" key="5">
    <source>
        <dbReference type="EMBL" id="KZE79723.1"/>
    </source>
</evidence>
<evidence type="ECO:0000259" key="4">
    <source>
        <dbReference type="PROSITE" id="PS51118"/>
    </source>
</evidence>
<dbReference type="OrthoDB" id="9797599at2"/>
<evidence type="ECO:0000256" key="3">
    <source>
        <dbReference type="ARBA" id="ARBA00023163"/>
    </source>
</evidence>
<dbReference type="GO" id="GO:0003677">
    <property type="term" value="F:DNA binding"/>
    <property type="evidence" value="ECO:0007669"/>
    <property type="project" value="UniProtKB-KW"/>
</dbReference>